<dbReference type="RefSeq" id="WP_155733844.1">
    <property type="nucleotide sequence ID" value="NZ_LXHB01000049.1"/>
</dbReference>
<keyword evidence="3" id="KW-1185">Reference proteome</keyword>
<evidence type="ECO:0000313" key="2">
    <source>
        <dbReference type="EMBL" id="OAU97526.1"/>
    </source>
</evidence>
<keyword evidence="1" id="KW-0812">Transmembrane</keyword>
<gene>
    <name evidence="2" type="ORF">AO384_0562</name>
</gene>
<evidence type="ECO:0008006" key="4">
    <source>
        <dbReference type="Google" id="ProtNLM"/>
    </source>
</evidence>
<proteinExistence type="predicted"/>
<evidence type="ECO:0000256" key="1">
    <source>
        <dbReference type="SAM" id="Phobius"/>
    </source>
</evidence>
<keyword evidence="1" id="KW-1133">Transmembrane helix</keyword>
<feature type="transmembrane region" description="Helical" evidence="1">
    <location>
        <begin position="16"/>
        <end position="36"/>
    </location>
</feature>
<keyword evidence="1" id="KW-0472">Membrane</keyword>
<dbReference type="InterPro" id="IPR025324">
    <property type="entry name" value="DUF4230"/>
</dbReference>
<sequence length="223" mass="23986">MIRQDLTNHRRQQGKAAYIVMALLGMLALITVFMLVKKPDAQAEVITREGVITEIQSLSRLQTAAFGVETIVTANKDGTWQALWQDKQRGLFVIKGRVLAGIDLSAIGSEMVHISESQNAAGEPIQSVHITLPPSEIFEVFLDNIEVYDWQTGLFGAVAGDPALFAKAQADAKAQVLSKACQGDVLTLAMTNAAEQVKNLFMLTGAQVEVSTQGTGACQLPSS</sequence>
<dbReference type="Proteomes" id="UP000078228">
    <property type="component" value="Unassembled WGS sequence"/>
</dbReference>
<organism evidence="2 3">
    <name type="scientific">Moraxella catarrhalis</name>
    <name type="common">Branhamella catarrhalis</name>
    <dbReference type="NCBI Taxonomy" id="480"/>
    <lineage>
        <taxon>Bacteria</taxon>
        <taxon>Pseudomonadati</taxon>
        <taxon>Pseudomonadota</taxon>
        <taxon>Gammaproteobacteria</taxon>
        <taxon>Moraxellales</taxon>
        <taxon>Moraxellaceae</taxon>
        <taxon>Moraxella</taxon>
    </lineage>
</organism>
<dbReference type="EMBL" id="LXHC01000006">
    <property type="protein sequence ID" value="OAU97526.1"/>
    <property type="molecule type" value="Genomic_DNA"/>
</dbReference>
<reference evidence="2 3" key="1">
    <citation type="journal article" date="2016" name="Genome Biol. Evol.">
        <title>Comparative Genomic Analyses of the Moraxella catarrhalis Serosensitive and Seroresistant Lineages Demonstrate Their Independent Evolution.</title>
        <authorList>
            <person name="Earl J.P."/>
            <person name="de Vries S.P."/>
            <person name="Ahmed A."/>
            <person name="Powell E."/>
            <person name="Schultz M.P."/>
            <person name="Hermans P.W."/>
            <person name="Hill D.J."/>
            <person name="Zhou Z."/>
            <person name="Constantinidou C.I."/>
            <person name="Hu F.Z."/>
            <person name="Bootsma H.J."/>
            <person name="Ehrlich G.D."/>
        </authorList>
    </citation>
    <scope>NUCLEOTIDE SEQUENCE [LARGE SCALE GENOMIC DNA]</scope>
    <source>
        <strain evidence="2 3">Z7542</strain>
    </source>
</reference>
<accession>A0A198UME0</accession>
<dbReference type="OrthoDB" id="154626at2"/>
<dbReference type="AlphaFoldDB" id="A0A198UME0"/>
<evidence type="ECO:0000313" key="3">
    <source>
        <dbReference type="Proteomes" id="UP000078228"/>
    </source>
</evidence>
<dbReference type="PATRIC" id="fig|480.237.peg.1208"/>
<protein>
    <recommendedName>
        <fullName evidence="4">DUF4230 domain-containing protein</fullName>
    </recommendedName>
</protein>
<name>A0A198UME0_MORCA</name>
<dbReference type="Pfam" id="PF14014">
    <property type="entry name" value="DUF4230"/>
    <property type="match status" value="1"/>
</dbReference>
<comment type="caution">
    <text evidence="2">The sequence shown here is derived from an EMBL/GenBank/DDBJ whole genome shotgun (WGS) entry which is preliminary data.</text>
</comment>